<dbReference type="STRING" id="1354337.M983_2979"/>
<reference evidence="1 2" key="1">
    <citation type="submission" date="2016-04" db="EMBL/GenBank/DDBJ databases">
        <title>ATOL: Assembling a taxonomically balanced genome-scale reconstruction of the evolutionary history of the Enterobacteriaceae.</title>
        <authorList>
            <person name="Plunkett G.III."/>
            <person name="Neeno-Eckwall E.C."/>
            <person name="Glasner J.D."/>
            <person name="Perna N.T."/>
        </authorList>
    </citation>
    <scope>NUCLEOTIDE SEQUENCE [LARGE SCALE GENOMIC DNA]</scope>
    <source>
        <strain evidence="1 2">ATCC 19692</strain>
    </source>
</reference>
<comment type="caution">
    <text evidence="1">The sequence shown here is derived from an EMBL/GenBank/DDBJ whole genome shotgun (WGS) entry which is preliminary data.</text>
</comment>
<dbReference type="AlphaFoldDB" id="A0A198FE70"/>
<name>A0A198FE70_9GAMM</name>
<organism evidence="1 2">
    <name type="scientific">Proteus myxofaciens ATCC 19692</name>
    <dbReference type="NCBI Taxonomy" id="1354337"/>
    <lineage>
        <taxon>Bacteria</taxon>
        <taxon>Pseudomonadati</taxon>
        <taxon>Pseudomonadota</taxon>
        <taxon>Gammaproteobacteria</taxon>
        <taxon>Enterobacterales</taxon>
        <taxon>Morganellaceae</taxon>
        <taxon>Proteus</taxon>
    </lineage>
</organism>
<dbReference type="RefSeq" id="WP_066752776.1">
    <property type="nucleotide sequence ID" value="NZ_LXEN01000150.1"/>
</dbReference>
<evidence type="ECO:0000313" key="2">
    <source>
        <dbReference type="Proteomes" id="UP000094023"/>
    </source>
</evidence>
<dbReference type="Proteomes" id="UP000094023">
    <property type="component" value="Unassembled WGS sequence"/>
</dbReference>
<protein>
    <recommendedName>
        <fullName evidence="3">DUF4222 domain-containing protein</fullName>
    </recommendedName>
</protein>
<evidence type="ECO:0000313" key="1">
    <source>
        <dbReference type="EMBL" id="OAT22566.1"/>
    </source>
</evidence>
<gene>
    <name evidence="1" type="ORF">M983_2979</name>
</gene>
<dbReference type="EMBL" id="LXEN01000150">
    <property type="protein sequence ID" value="OAT22566.1"/>
    <property type="molecule type" value="Genomic_DNA"/>
</dbReference>
<dbReference type="Pfam" id="PF13973">
    <property type="entry name" value="DUF4222"/>
    <property type="match status" value="1"/>
</dbReference>
<keyword evidence="2" id="KW-1185">Reference proteome</keyword>
<dbReference type="InterPro" id="IPR025317">
    <property type="entry name" value="DUF4222"/>
</dbReference>
<accession>A0A198FE70</accession>
<dbReference type="OrthoDB" id="6419134at2"/>
<sequence>MSNENPNNLDRYYRNPRGILVHVVRYDREKQRVIFMLDGCDDPQCEPVQRFREKYTRVK</sequence>
<evidence type="ECO:0008006" key="3">
    <source>
        <dbReference type="Google" id="ProtNLM"/>
    </source>
</evidence>
<proteinExistence type="predicted"/>